<dbReference type="NCBIfam" id="TIGR00095">
    <property type="entry name" value="16S rRNA (guanine(966)-N(2))-methyltransferase RsmD"/>
    <property type="match status" value="1"/>
</dbReference>
<accession>A0A845SPP2</accession>
<dbReference type="EMBL" id="WUBS01000013">
    <property type="protein sequence ID" value="NDL64561.1"/>
    <property type="molecule type" value="Genomic_DNA"/>
</dbReference>
<evidence type="ECO:0000256" key="6">
    <source>
        <dbReference type="ARBA" id="ARBA00022679"/>
    </source>
</evidence>
<dbReference type="CDD" id="cd02440">
    <property type="entry name" value="AdoMet_MTases"/>
    <property type="match status" value="1"/>
</dbReference>
<organism evidence="9 10">
    <name type="scientific">Acerihabitans arboris</name>
    <dbReference type="NCBI Taxonomy" id="2691583"/>
    <lineage>
        <taxon>Bacteria</taxon>
        <taxon>Pseudomonadati</taxon>
        <taxon>Pseudomonadota</taxon>
        <taxon>Gammaproteobacteria</taxon>
        <taxon>Enterobacterales</taxon>
        <taxon>Pectobacteriaceae</taxon>
        <taxon>Acerihabitans</taxon>
    </lineage>
</organism>
<evidence type="ECO:0000256" key="3">
    <source>
        <dbReference type="ARBA" id="ARBA00012141"/>
    </source>
</evidence>
<keyword evidence="5 8" id="KW-0489">Methyltransferase</keyword>
<comment type="function">
    <text evidence="1 8">Specifically methylates the guanine in position 966 of 16S rRNA in the assembled 30S particle.</text>
</comment>
<dbReference type="PANTHER" id="PTHR43542">
    <property type="entry name" value="METHYLTRANSFERASE"/>
    <property type="match status" value="1"/>
</dbReference>
<evidence type="ECO:0000256" key="8">
    <source>
        <dbReference type="PIRNR" id="PIRNR004553"/>
    </source>
</evidence>
<evidence type="ECO:0000256" key="5">
    <source>
        <dbReference type="ARBA" id="ARBA00022603"/>
    </source>
</evidence>
<dbReference type="AlphaFoldDB" id="A0A845SPP2"/>
<sequence>MAKKIPSRPAGQIRIIGGQWRGRKLPVPDSPGLRPTTDRVRETLFNWLAPMIQGARCLDCFAGSGALGLEALSRHAGVATLLEQDRSVAGQLEKNITLLGAANGKVMVTDSLRWLAQPGTPYDLVFLDPPFRHGLIDQTVRLLEQNDWLAPGAWIYIEAETENHGITVPAHWRLHREKVAGQVAYRLYIRHGNLQEHDDVD</sequence>
<keyword evidence="8" id="KW-0698">rRNA processing</keyword>
<comment type="catalytic activity">
    <reaction evidence="7 8">
        <text>guanosine(966) in 16S rRNA + S-adenosyl-L-methionine = N(2)-methylguanosine(966) in 16S rRNA + S-adenosyl-L-homocysteine + H(+)</text>
        <dbReference type="Rhea" id="RHEA:23548"/>
        <dbReference type="Rhea" id="RHEA-COMP:10211"/>
        <dbReference type="Rhea" id="RHEA-COMP:10212"/>
        <dbReference type="ChEBI" id="CHEBI:15378"/>
        <dbReference type="ChEBI" id="CHEBI:57856"/>
        <dbReference type="ChEBI" id="CHEBI:59789"/>
        <dbReference type="ChEBI" id="CHEBI:74269"/>
        <dbReference type="ChEBI" id="CHEBI:74481"/>
        <dbReference type="EC" id="2.1.1.171"/>
    </reaction>
</comment>
<keyword evidence="10" id="KW-1185">Reference proteome</keyword>
<name>A0A845SPP2_9GAMM</name>
<dbReference type="PANTHER" id="PTHR43542:SF1">
    <property type="entry name" value="METHYLTRANSFERASE"/>
    <property type="match status" value="1"/>
</dbReference>
<dbReference type="SUPFAM" id="SSF53335">
    <property type="entry name" value="S-adenosyl-L-methionine-dependent methyltransferases"/>
    <property type="match status" value="1"/>
</dbReference>
<dbReference type="PIRSF" id="PIRSF004553">
    <property type="entry name" value="CHP00095"/>
    <property type="match status" value="1"/>
</dbReference>
<reference evidence="9 10" key="1">
    <citation type="submission" date="2019-12" db="EMBL/GenBank/DDBJ databases">
        <authorList>
            <person name="Lee S.D."/>
        </authorList>
    </citation>
    <scope>NUCLEOTIDE SEQUENCE [LARGE SCALE GENOMIC DNA]</scope>
    <source>
        <strain evidence="9 10">SAP-6</strain>
    </source>
</reference>
<dbReference type="GO" id="GO:0003676">
    <property type="term" value="F:nucleic acid binding"/>
    <property type="evidence" value="ECO:0007669"/>
    <property type="project" value="InterPro"/>
</dbReference>
<dbReference type="PROSITE" id="PS00092">
    <property type="entry name" value="N6_MTASE"/>
    <property type="match status" value="1"/>
</dbReference>
<gene>
    <name evidence="9" type="primary">rsmD</name>
    <name evidence="9" type="ORF">GRH90_17645</name>
</gene>
<evidence type="ECO:0000313" key="10">
    <source>
        <dbReference type="Proteomes" id="UP000461443"/>
    </source>
</evidence>
<evidence type="ECO:0000313" key="9">
    <source>
        <dbReference type="EMBL" id="NDL64561.1"/>
    </source>
</evidence>
<keyword evidence="6 8" id="KW-0808">Transferase</keyword>
<dbReference type="EC" id="2.1.1.171" evidence="3 8"/>
<dbReference type="InterPro" id="IPR029063">
    <property type="entry name" value="SAM-dependent_MTases_sf"/>
</dbReference>
<dbReference type="Gene3D" id="3.40.50.150">
    <property type="entry name" value="Vaccinia Virus protein VP39"/>
    <property type="match status" value="1"/>
</dbReference>
<evidence type="ECO:0000256" key="7">
    <source>
        <dbReference type="ARBA" id="ARBA00048326"/>
    </source>
</evidence>
<reference evidence="9 10" key="2">
    <citation type="submission" date="2020-02" db="EMBL/GenBank/DDBJ databases">
        <title>The new genus of Enterobacteriales.</title>
        <authorList>
            <person name="Kim I.S."/>
        </authorList>
    </citation>
    <scope>NUCLEOTIDE SEQUENCE [LARGE SCALE GENOMIC DNA]</scope>
    <source>
        <strain evidence="9 10">SAP-6</strain>
    </source>
</reference>
<evidence type="ECO:0000256" key="2">
    <source>
        <dbReference type="ARBA" id="ARBA00005269"/>
    </source>
</evidence>
<comment type="similarity">
    <text evidence="2 8">Belongs to the methyltransferase superfamily. RsmD family.</text>
</comment>
<proteinExistence type="inferred from homology"/>
<dbReference type="NCBIfam" id="NF008157">
    <property type="entry name" value="PRK10909.1"/>
    <property type="match status" value="1"/>
</dbReference>
<dbReference type="Pfam" id="PF03602">
    <property type="entry name" value="Cons_hypoth95"/>
    <property type="match status" value="1"/>
</dbReference>
<keyword evidence="8" id="KW-0949">S-adenosyl-L-methionine</keyword>
<dbReference type="InterPro" id="IPR002052">
    <property type="entry name" value="DNA_methylase_N6_adenine_CS"/>
</dbReference>
<dbReference type="InterPro" id="IPR004398">
    <property type="entry name" value="RNA_MeTrfase_RsmD"/>
</dbReference>
<dbReference type="Proteomes" id="UP000461443">
    <property type="component" value="Unassembled WGS sequence"/>
</dbReference>
<evidence type="ECO:0000256" key="1">
    <source>
        <dbReference type="ARBA" id="ARBA00002649"/>
    </source>
</evidence>
<evidence type="ECO:0000256" key="4">
    <source>
        <dbReference type="ARBA" id="ARBA00013682"/>
    </source>
</evidence>
<comment type="caution">
    <text evidence="9">The sequence shown here is derived from an EMBL/GenBank/DDBJ whole genome shotgun (WGS) entry which is preliminary data.</text>
</comment>
<dbReference type="GO" id="GO:0052913">
    <property type="term" value="F:16S rRNA (guanine(966)-N(2))-methyltransferase activity"/>
    <property type="evidence" value="ECO:0007669"/>
    <property type="project" value="UniProtKB-EC"/>
</dbReference>
<dbReference type="RefSeq" id="WP_162367278.1">
    <property type="nucleotide sequence ID" value="NZ_WUBS01000013.1"/>
</dbReference>
<protein>
    <recommendedName>
        <fullName evidence="4 8">Ribosomal RNA small subunit methyltransferase D</fullName>
        <ecNumber evidence="3 8">2.1.1.171</ecNumber>
    </recommendedName>
</protein>